<gene>
    <name evidence="2" type="ORF">AMATHDRAFT_77087</name>
</gene>
<feature type="region of interest" description="Disordered" evidence="1">
    <location>
        <begin position="62"/>
        <end position="103"/>
    </location>
</feature>
<feature type="compositionally biased region" description="Basic and acidic residues" evidence="1">
    <location>
        <begin position="31"/>
        <end position="49"/>
    </location>
</feature>
<name>A0A2A9NAL6_9AGAR</name>
<evidence type="ECO:0000313" key="3">
    <source>
        <dbReference type="Proteomes" id="UP000242287"/>
    </source>
</evidence>
<evidence type="ECO:0008006" key="4">
    <source>
        <dbReference type="Google" id="ProtNLM"/>
    </source>
</evidence>
<evidence type="ECO:0000256" key="1">
    <source>
        <dbReference type="SAM" id="MobiDB-lite"/>
    </source>
</evidence>
<protein>
    <recommendedName>
        <fullName evidence="4">DUF1690 domain-containing protein</fullName>
    </recommendedName>
</protein>
<feature type="region of interest" description="Disordered" evidence="1">
    <location>
        <begin position="30"/>
        <end position="49"/>
    </location>
</feature>
<dbReference type="Proteomes" id="UP000242287">
    <property type="component" value="Unassembled WGS sequence"/>
</dbReference>
<organism evidence="2 3">
    <name type="scientific">Amanita thiersii Skay4041</name>
    <dbReference type="NCBI Taxonomy" id="703135"/>
    <lineage>
        <taxon>Eukaryota</taxon>
        <taxon>Fungi</taxon>
        <taxon>Dikarya</taxon>
        <taxon>Basidiomycota</taxon>
        <taxon>Agaricomycotina</taxon>
        <taxon>Agaricomycetes</taxon>
        <taxon>Agaricomycetidae</taxon>
        <taxon>Agaricales</taxon>
        <taxon>Pluteineae</taxon>
        <taxon>Amanitaceae</taxon>
        <taxon>Amanita</taxon>
    </lineage>
</organism>
<dbReference type="InterPro" id="IPR012471">
    <property type="entry name" value="DUF1690"/>
</dbReference>
<dbReference type="Pfam" id="PF07956">
    <property type="entry name" value="DUF1690"/>
    <property type="match status" value="1"/>
</dbReference>
<feature type="compositionally biased region" description="Basic and acidic residues" evidence="1">
    <location>
        <begin position="62"/>
        <end position="72"/>
    </location>
</feature>
<feature type="region of interest" description="Disordered" evidence="1">
    <location>
        <begin position="1"/>
        <end position="21"/>
    </location>
</feature>
<reference evidence="2 3" key="1">
    <citation type="submission" date="2014-02" db="EMBL/GenBank/DDBJ databases">
        <title>Transposable element dynamics among asymbiotic and ectomycorrhizal Amanita fungi.</title>
        <authorList>
            <consortium name="DOE Joint Genome Institute"/>
            <person name="Hess J."/>
            <person name="Skrede I."/>
            <person name="Wolfe B."/>
            <person name="LaButti K."/>
            <person name="Ohm R.A."/>
            <person name="Grigoriev I.V."/>
            <person name="Pringle A."/>
        </authorList>
    </citation>
    <scope>NUCLEOTIDE SEQUENCE [LARGE SCALE GENOMIC DNA]</scope>
    <source>
        <strain evidence="2 3">SKay4041</strain>
    </source>
</reference>
<dbReference type="AlphaFoldDB" id="A0A2A9NAL6"/>
<keyword evidence="3" id="KW-1185">Reference proteome</keyword>
<dbReference type="OrthoDB" id="5544375at2759"/>
<dbReference type="EMBL" id="KZ302098">
    <property type="protein sequence ID" value="PFH47679.1"/>
    <property type="molecule type" value="Genomic_DNA"/>
</dbReference>
<accession>A0A2A9NAL6</accession>
<evidence type="ECO:0000313" key="2">
    <source>
        <dbReference type="EMBL" id="PFH47679.1"/>
    </source>
</evidence>
<sequence>MGANQSAVDQKVFHNETPISFSQDVVNQLSDRLESSDVPSERHSSLDAHIRSRIQAELDHLRKEEEQVRQEIESALQAENMDRERAMAGSASSEQEDTAGNIASSPALFGDIERIRSAIDHYTHKQLSAASEMENVTKAVVSCYRSHQTSPLDCWKQIQSFKAVAASMEQEYLQTLKS</sequence>
<proteinExistence type="predicted"/>